<dbReference type="SUPFAM" id="SSF48452">
    <property type="entry name" value="TPR-like"/>
    <property type="match status" value="1"/>
</dbReference>
<accession>A0A0G1P212</accession>
<sequence>MAKRLWFFLKYNYLFVLAFALLFVLSVHSFNSIGQDIGRHLKVGEIIWQTKEIPKTNLFSFTEPNSPFTNHHWLSEIIFYHIFNFGGFTGLILVKVLLVFGVFLLLFFGIKKYSSFWPLLISFLLSVFIFIERTEVRPEIFSFAILSFFLFALFKAKYENKYFWLWFLPVLEILWVNFHIYFFIGPFLILSFFLDCLFTSASDSESPKKSNLARITLIGALTSLATLINPEGFQGAILPFNILNEYGYTIAENQTLFFLADFFNFNLSIFTFKLSASALIIVFILTGKKLKNRIFEIIISIFFVYAGFRMLRNLPLYALSSFPVMAIILNDIFGKIKDRFRLEKSSRINPVLKITVSVFLILLIFLVSNNWFYKHINSSKAFGLSVPNGLERAVTFVKDNGIEGPMFNNFDIGGYLIGNLYPDEKVFVDNRPEAYSVKFFSEIYKPMQEDEKKWEEFSDKYNINFIFFGHADATPWGQDFLESIVKNPDWKTAYINEDVIIIVKNNIKNGDIISKFLITNINAANKITDHIRDSNKNRIDLNVDLSRFLYNIKWLEPVVYFADEAIKIDSDNPYPYLHKGLAYASYADKELQKLAAENIKKAIDLGLKDSRYYFILGGVYMNLGKFDEARFMFREALKRDKGNIQAREFLSKYFNE</sequence>
<feature type="transmembrane region" description="Helical" evidence="2">
    <location>
        <begin position="314"/>
        <end position="333"/>
    </location>
</feature>
<feature type="transmembrane region" description="Helical" evidence="2">
    <location>
        <begin position="140"/>
        <end position="156"/>
    </location>
</feature>
<feature type="transmembrane region" description="Helical" evidence="2">
    <location>
        <begin position="265"/>
        <end position="285"/>
    </location>
</feature>
<keyword evidence="2" id="KW-0812">Transmembrane</keyword>
<evidence type="ECO:0000256" key="1">
    <source>
        <dbReference type="PROSITE-ProRule" id="PRU00339"/>
    </source>
</evidence>
<comment type="caution">
    <text evidence="3">The sequence shown here is derived from an EMBL/GenBank/DDBJ whole genome shotgun (WGS) entry which is preliminary data.</text>
</comment>
<feature type="transmembrane region" description="Helical" evidence="2">
    <location>
        <begin position="77"/>
        <end position="108"/>
    </location>
</feature>
<dbReference type="InterPro" id="IPR019734">
    <property type="entry name" value="TPR_rpt"/>
</dbReference>
<evidence type="ECO:0000313" key="3">
    <source>
        <dbReference type="EMBL" id="KKT90414.1"/>
    </source>
</evidence>
<protein>
    <submittedName>
        <fullName evidence="3">Uncharacterized protein</fullName>
    </submittedName>
</protein>
<feature type="transmembrane region" description="Helical" evidence="2">
    <location>
        <begin position="292"/>
        <end position="308"/>
    </location>
</feature>
<dbReference type="PROSITE" id="PS50005">
    <property type="entry name" value="TPR"/>
    <property type="match status" value="1"/>
</dbReference>
<dbReference type="SMART" id="SM00028">
    <property type="entry name" value="TPR"/>
    <property type="match status" value="1"/>
</dbReference>
<organism evidence="3 4">
    <name type="scientific">Candidatus Yanofskybacteria bacterium GW2011_GWB1_45_11</name>
    <dbReference type="NCBI Taxonomy" id="1619026"/>
    <lineage>
        <taxon>Bacteria</taxon>
        <taxon>Candidatus Yanofskyibacteriota</taxon>
    </lineage>
</organism>
<evidence type="ECO:0000313" key="4">
    <source>
        <dbReference type="Proteomes" id="UP000034368"/>
    </source>
</evidence>
<gene>
    <name evidence="3" type="ORF">UW90_C0001G0002</name>
</gene>
<dbReference type="Gene3D" id="1.25.40.10">
    <property type="entry name" value="Tetratricopeptide repeat domain"/>
    <property type="match status" value="1"/>
</dbReference>
<keyword evidence="2" id="KW-0472">Membrane</keyword>
<dbReference type="InterPro" id="IPR011990">
    <property type="entry name" value="TPR-like_helical_dom_sf"/>
</dbReference>
<feature type="repeat" description="TPR" evidence="1">
    <location>
        <begin position="610"/>
        <end position="643"/>
    </location>
</feature>
<keyword evidence="2" id="KW-1133">Transmembrane helix</keyword>
<name>A0A0G1P212_9BACT</name>
<dbReference type="EMBL" id="LCKD01000001">
    <property type="protein sequence ID" value="KKT90414.1"/>
    <property type="molecule type" value="Genomic_DNA"/>
</dbReference>
<feature type="transmembrane region" description="Helical" evidence="2">
    <location>
        <begin position="163"/>
        <end position="184"/>
    </location>
</feature>
<reference evidence="3 4" key="1">
    <citation type="journal article" date="2015" name="Nature">
        <title>rRNA introns, odd ribosomes, and small enigmatic genomes across a large radiation of phyla.</title>
        <authorList>
            <person name="Brown C.T."/>
            <person name="Hug L.A."/>
            <person name="Thomas B.C."/>
            <person name="Sharon I."/>
            <person name="Castelle C.J."/>
            <person name="Singh A."/>
            <person name="Wilkins M.J."/>
            <person name="Williams K.H."/>
            <person name="Banfield J.F."/>
        </authorList>
    </citation>
    <scope>NUCLEOTIDE SEQUENCE [LARGE SCALE GENOMIC DNA]</scope>
</reference>
<feature type="transmembrane region" description="Helical" evidence="2">
    <location>
        <begin position="354"/>
        <end position="373"/>
    </location>
</feature>
<feature type="transmembrane region" description="Helical" evidence="2">
    <location>
        <begin position="115"/>
        <end position="134"/>
    </location>
</feature>
<dbReference type="AlphaFoldDB" id="A0A0G1P212"/>
<proteinExistence type="predicted"/>
<dbReference type="Proteomes" id="UP000034368">
    <property type="component" value="Unassembled WGS sequence"/>
</dbReference>
<keyword evidence="1" id="KW-0802">TPR repeat</keyword>
<evidence type="ECO:0000256" key="2">
    <source>
        <dbReference type="SAM" id="Phobius"/>
    </source>
</evidence>